<dbReference type="PROSITE" id="PS01096">
    <property type="entry name" value="PPIC_PPIASE_1"/>
    <property type="match status" value="1"/>
</dbReference>
<evidence type="ECO:0000256" key="6">
    <source>
        <dbReference type="ARBA" id="ARBA00023136"/>
    </source>
</evidence>
<dbReference type="GO" id="GO:0005886">
    <property type="term" value="C:plasma membrane"/>
    <property type="evidence" value="ECO:0007669"/>
    <property type="project" value="UniProtKB-SubCell"/>
</dbReference>
<evidence type="ECO:0000256" key="13">
    <source>
        <dbReference type="SAM" id="Phobius"/>
    </source>
</evidence>
<evidence type="ECO:0000256" key="4">
    <source>
        <dbReference type="ARBA" id="ARBA00022692"/>
    </source>
</evidence>
<evidence type="ECO:0000313" key="16">
    <source>
        <dbReference type="Proteomes" id="UP000198611"/>
    </source>
</evidence>
<dbReference type="Gene3D" id="3.10.50.40">
    <property type="match status" value="1"/>
</dbReference>
<dbReference type="Gene3D" id="1.10.4030.10">
    <property type="entry name" value="Porin chaperone SurA, peptide-binding domain"/>
    <property type="match status" value="1"/>
</dbReference>
<evidence type="ECO:0000256" key="3">
    <source>
        <dbReference type="ARBA" id="ARBA00022519"/>
    </source>
</evidence>
<keyword evidence="2" id="KW-1003">Cell membrane</keyword>
<reference evidence="15 16" key="1">
    <citation type="submission" date="2016-10" db="EMBL/GenBank/DDBJ databases">
        <authorList>
            <person name="de Groot N.N."/>
        </authorList>
    </citation>
    <scope>NUCLEOTIDE SEQUENCE [LARGE SCALE GENOMIC DNA]</scope>
    <source>
        <strain evidence="15 16">HL3</strain>
    </source>
</reference>
<evidence type="ECO:0000256" key="11">
    <source>
        <dbReference type="PROSITE-ProRule" id="PRU00278"/>
    </source>
</evidence>
<evidence type="ECO:0000313" key="15">
    <source>
        <dbReference type="EMBL" id="SFD05285.1"/>
    </source>
</evidence>
<dbReference type="EMBL" id="FOMJ01000001">
    <property type="protein sequence ID" value="SFD05285.1"/>
    <property type="molecule type" value="Genomic_DNA"/>
</dbReference>
<dbReference type="PANTHER" id="PTHR47529:SF1">
    <property type="entry name" value="PERIPLASMIC CHAPERONE PPID"/>
    <property type="match status" value="1"/>
</dbReference>
<proteinExistence type="inferred from homology"/>
<dbReference type="PANTHER" id="PTHR47529">
    <property type="entry name" value="PEPTIDYL-PROLYL CIS-TRANS ISOMERASE D"/>
    <property type="match status" value="1"/>
</dbReference>
<comment type="subcellular location">
    <subcellularLocation>
        <location evidence="1">Cell inner membrane</location>
        <topology evidence="1">Single-pass type II membrane protein</topology>
        <orientation evidence="1">Periplasmic side</orientation>
    </subcellularLocation>
</comment>
<evidence type="ECO:0000256" key="7">
    <source>
        <dbReference type="ARBA" id="ARBA00023186"/>
    </source>
</evidence>
<gene>
    <name evidence="15" type="ORF">SAMN05660831_00621</name>
</gene>
<keyword evidence="7" id="KW-0143">Chaperone</keyword>
<dbReference type="GO" id="GO:0003755">
    <property type="term" value="F:peptidyl-prolyl cis-trans isomerase activity"/>
    <property type="evidence" value="ECO:0007669"/>
    <property type="project" value="UniProtKB-KW"/>
</dbReference>
<dbReference type="InterPro" id="IPR046357">
    <property type="entry name" value="PPIase_dom_sf"/>
</dbReference>
<keyword evidence="16" id="KW-1185">Reference proteome</keyword>
<dbReference type="STRING" id="1123397.SAMN05660831_00621"/>
<organism evidence="15 16">
    <name type="scientific">Thiohalospira halophila DSM 15071</name>
    <dbReference type="NCBI Taxonomy" id="1123397"/>
    <lineage>
        <taxon>Bacteria</taxon>
        <taxon>Pseudomonadati</taxon>
        <taxon>Pseudomonadota</taxon>
        <taxon>Gammaproteobacteria</taxon>
        <taxon>Thiohalospirales</taxon>
        <taxon>Thiohalospiraceae</taxon>
        <taxon>Thiohalospira</taxon>
    </lineage>
</organism>
<dbReference type="RefSeq" id="WP_159433007.1">
    <property type="nucleotide sequence ID" value="NZ_FOMJ01000001.1"/>
</dbReference>
<feature type="transmembrane region" description="Helical" evidence="13">
    <location>
        <begin position="12"/>
        <end position="30"/>
    </location>
</feature>
<evidence type="ECO:0000256" key="9">
    <source>
        <dbReference type="ARBA" id="ARBA00040743"/>
    </source>
</evidence>
<protein>
    <recommendedName>
        <fullName evidence="9">Periplasmic chaperone PpiD</fullName>
    </recommendedName>
    <alternativeName>
        <fullName evidence="10">Periplasmic folding chaperone</fullName>
    </alternativeName>
</protein>
<keyword evidence="6 13" id="KW-0472">Membrane</keyword>
<evidence type="ECO:0000256" key="5">
    <source>
        <dbReference type="ARBA" id="ARBA00022989"/>
    </source>
</evidence>
<feature type="region of interest" description="Disordered" evidence="12">
    <location>
        <begin position="513"/>
        <end position="541"/>
    </location>
</feature>
<dbReference type="SUPFAM" id="SSF54534">
    <property type="entry name" value="FKBP-like"/>
    <property type="match status" value="1"/>
</dbReference>
<dbReference type="Pfam" id="PF13624">
    <property type="entry name" value="SurA_N_3"/>
    <property type="match status" value="1"/>
</dbReference>
<dbReference type="Proteomes" id="UP000198611">
    <property type="component" value="Unassembled WGS sequence"/>
</dbReference>
<keyword evidence="4 13" id="KW-0812">Transmembrane</keyword>
<dbReference type="AlphaFoldDB" id="A0A1I1P6D2"/>
<dbReference type="InterPro" id="IPR027304">
    <property type="entry name" value="Trigger_fact/SurA_dom_sf"/>
</dbReference>
<dbReference type="PROSITE" id="PS50198">
    <property type="entry name" value="PPIC_PPIASE_2"/>
    <property type="match status" value="1"/>
</dbReference>
<evidence type="ECO:0000256" key="8">
    <source>
        <dbReference type="ARBA" id="ARBA00038408"/>
    </source>
</evidence>
<keyword evidence="5 13" id="KW-1133">Transmembrane helix</keyword>
<dbReference type="OrthoDB" id="9812372at2"/>
<dbReference type="InterPro" id="IPR000297">
    <property type="entry name" value="PPIase_PpiC"/>
</dbReference>
<evidence type="ECO:0000256" key="2">
    <source>
        <dbReference type="ARBA" id="ARBA00022475"/>
    </source>
</evidence>
<keyword evidence="11 15" id="KW-0413">Isomerase</keyword>
<feature type="domain" description="PpiC" evidence="14">
    <location>
        <begin position="265"/>
        <end position="366"/>
    </location>
</feature>
<evidence type="ECO:0000259" key="14">
    <source>
        <dbReference type="PROSITE" id="PS50198"/>
    </source>
</evidence>
<dbReference type="Pfam" id="PF00639">
    <property type="entry name" value="Rotamase"/>
    <property type="match status" value="1"/>
</dbReference>
<keyword evidence="3" id="KW-0997">Cell inner membrane</keyword>
<accession>A0A1I1P6D2</accession>
<name>A0A1I1P6D2_9GAMM</name>
<dbReference type="SUPFAM" id="SSF109998">
    <property type="entry name" value="Triger factor/SurA peptide-binding domain-like"/>
    <property type="match status" value="1"/>
</dbReference>
<evidence type="ECO:0000256" key="1">
    <source>
        <dbReference type="ARBA" id="ARBA00004382"/>
    </source>
</evidence>
<comment type="similarity">
    <text evidence="8">Belongs to the PpiD chaperone family.</text>
</comment>
<evidence type="ECO:0000256" key="12">
    <source>
        <dbReference type="SAM" id="MobiDB-lite"/>
    </source>
</evidence>
<dbReference type="InterPro" id="IPR023058">
    <property type="entry name" value="PPIase_PpiC_CS"/>
</dbReference>
<dbReference type="InterPro" id="IPR052029">
    <property type="entry name" value="PpiD_chaperone"/>
</dbReference>
<sequence>MLDAIRSRAQGWIAWVIVILITIPFALWGVQEYTGGGGPPSVAEVDGQSIARQEFQRAFYQRRQQLQEVLGEDMAAAGFDEATIREQVLQGMVEERVLLGALRDAGYTIGDRELASRIRAVRAFQEGGDFSRERYEQALSSQGMLPGQFEDRVRQDLLVQQLRAGVEETALATPRQVDDYIALWRQRREVGWLRVPLSEFADPGAVAQEDIRAHYESHAERYRTPEQVRIAYVELTMDDVAEDIEIDEEALREEYEARQDEFGEPERRRARHILFTAQGSGDQGWEEARAEAEAVLEELDEGKEFADLAREHSEDRATASEGGDLGWFTRDDLDPAVTDAAFGLERGEVAGPVRSEFGYHLIRLEEVDEAEVPPFAEVRDELARSLRQGRAERRFVEATEELANLAYEHADTLQPAADSLGLEIRETGPFGRESADEGLASKEPVVQAAFGGEVLEERYNSQLLELSDDRVAVLRVREHQPAQRRPLEEVSDRIRETLARDRAAEAAEERATELREELASGAEPEALPAWQGPRRIGRRGDGEIPEAVTRSAFRIARPGEGASFETTTLGDGDRAVIGVFRVIPGDPEGLEEGERQRIQRQLVETNARTEFAGVVGSLREQADISINLERE</sequence>
<evidence type="ECO:0000256" key="10">
    <source>
        <dbReference type="ARBA" id="ARBA00042775"/>
    </source>
</evidence>
<keyword evidence="11" id="KW-0697">Rotamase</keyword>